<comment type="subcellular location">
    <subcellularLocation>
        <location evidence="8">Cytoplasm</location>
    </subcellularLocation>
</comment>
<feature type="active site" description="Proton acceptor" evidence="8">
    <location>
        <position position="38"/>
    </location>
</feature>
<accession>A0A3P3QSZ4</accession>
<feature type="binding site" evidence="8">
    <location>
        <position position="85"/>
    </location>
    <ligand>
        <name>tRNA</name>
        <dbReference type="ChEBI" id="CHEBI:17843"/>
    </ligand>
</feature>
<dbReference type="SUPFAM" id="SSF53178">
    <property type="entry name" value="Peptidyl-tRNA hydrolase-like"/>
    <property type="match status" value="1"/>
</dbReference>
<dbReference type="HAMAP" id="MF_00083">
    <property type="entry name" value="Pept_tRNA_hydro_bact"/>
    <property type="match status" value="1"/>
</dbReference>
<evidence type="ECO:0000313" key="11">
    <source>
        <dbReference type="EMBL" id="RRJ24344.1"/>
    </source>
</evidence>
<dbReference type="NCBIfam" id="TIGR00447">
    <property type="entry name" value="pth"/>
    <property type="match status" value="1"/>
</dbReference>
<dbReference type="GO" id="GO:0004045">
    <property type="term" value="F:peptidyl-tRNA hydrolase activity"/>
    <property type="evidence" value="ECO:0007669"/>
    <property type="project" value="UniProtKB-UniRule"/>
</dbReference>
<evidence type="ECO:0000256" key="6">
    <source>
        <dbReference type="ARBA" id="ARBA00048707"/>
    </source>
</evidence>
<proteinExistence type="inferred from homology"/>
<comment type="similarity">
    <text evidence="5 8 10">Belongs to the PTH family.</text>
</comment>
<dbReference type="PANTHER" id="PTHR17224:SF1">
    <property type="entry name" value="PEPTIDYL-TRNA HYDROLASE"/>
    <property type="match status" value="1"/>
</dbReference>
<dbReference type="InterPro" id="IPR036416">
    <property type="entry name" value="Pept_tRNA_hydro_sf"/>
</dbReference>
<keyword evidence="2 8" id="KW-0820">tRNA-binding</keyword>
<dbReference type="PROSITE" id="PS01196">
    <property type="entry name" value="PEPT_TRNA_HYDROL_2"/>
    <property type="match status" value="1"/>
</dbReference>
<evidence type="ECO:0000256" key="4">
    <source>
        <dbReference type="ARBA" id="ARBA00022884"/>
    </source>
</evidence>
<dbReference type="EC" id="3.1.1.29" evidence="1 8"/>
<dbReference type="Proteomes" id="UP000272490">
    <property type="component" value="Unassembled WGS sequence"/>
</dbReference>
<evidence type="ECO:0000256" key="7">
    <source>
        <dbReference type="ARBA" id="ARBA00050038"/>
    </source>
</evidence>
<feature type="binding site" evidence="8">
    <location>
        <position position="83"/>
    </location>
    <ligand>
        <name>tRNA</name>
        <dbReference type="ChEBI" id="CHEBI:17843"/>
    </ligand>
</feature>
<feature type="binding site" evidence="8">
    <location>
        <position position="131"/>
    </location>
    <ligand>
        <name>tRNA</name>
        <dbReference type="ChEBI" id="CHEBI:17843"/>
    </ligand>
</feature>
<dbReference type="PROSITE" id="PS01195">
    <property type="entry name" value="PEPT_TRNA_HYDROL_1"/>
    <property type="match status" value="1"/>
</dbReference>
<dbReference type="GO" id="GO:0000049">
    <property type="term" value="F:tRNA binding"/>
    <property type="evidence" value="ECO:0007669"/>
    <property type="project" value="UniProtKB-UniRule"/>
</dbReference>
<keyword evidence="4 8" id="KW-0694">RNA-binding</keyword>
<feature type="site" description="Stabilizes the basic form of H active site to accept a proton" evidence="8">
    <location>
        <position position="110"/>
    </location>
</feature>
<evidence type="ECO:0000256" key="8">
    <source>
        <dbReference type="HAMAP-Rule" id="MF_00083"/>
    </source>
</evidence>
<name>A0A3P3QSZ4_9FIRM</name>
<keyword evidence="12" id="KW-1185">Reference proteome</keyword>
<comment type="function">
    <text evidence="8">Catalyzes the release of premature peptidyl moieties from peptidyl-tRNA molecules trapped in stalled 50S ribosomal subunits, and thus maintains levels of free tRNAs and 50S ribosomes.</text>
</comment>
<protein>
    <recommendedName>
        <fullName evidence="7 8">Peptidyl-tRNA hydrolase</fullName>
        <shortName evidence="8">Pth</shortName>
        <ecNumber evidence="1 8">3.1.1.29</ecNumber>
    </recommendedName>
</protein>
<keyword evidence="8" id="KW-0963">Cytoplasm</keyword>
<dbReference type="Pfam" id="PF01195">
    <property type="entry name" value="Pept_tRNA_hydro"/>
    <property type="match status" value="1"/>
</dbReference>
<keyword evidence="3 8" id="KW-0378">Hydrolase</keyword>
<dbReference type="AlphaFoldDB" id="A0A3P3QSZ4"/>
<gene>
    <name evidence="8" type="primary">pth</name>
    <name evidence="11" type="ORF">EHV10_13245</name>
</gene>
<comment type="caution">
    <text evidence="11">The sequence shown here is derived from an EMBL/GenBank/DDBJ whole genome shotgun (WGS) entry which is preliminary data.</text>
</comment>
<dbReference type="Gene3D" id="3.40.50.1470">
    <property type="entry name" value="Peptidyl-tRNA hydrolase"/>
    <property type="match status" value="1"/>
</dbReference>
<dbReference type="EMBL" id="RRCO01000007">
    <property type="protein sequence ID" value="RRJ24344.1"/>
    <property type="molecule type" value="Genomic_DNA"/>
</dbReference>
<evidence type="ECO:0000256" key="9">
    <source>
        <dbReference type="RuleBase" id="RU000673"/>
    </source>
</evidence>
<dbReference type="GO" id="GO:0005737">
    <property type="term" value="C:cytoplasm"/>
    <property type="evidence" value="ECO:0007669"/>
    <property type="project" value="UniProtKB-SubCell"/>
</dbReference>
<evidence type="ECO:0000313" key="12">
    <source>
        <dbReference type="Proteomes" id="UP000272490"/>
    </source>
</evidence>
<feature type="site" description="Discriminates between blocked and unblocked aminoacyl-tRNA" evidence="8">
    <location>
        <position position="28"/>
    </location>
</feature>
<dbReference type="GO" id="GO:0072344">
    <property type="term" value="P:rescue of stalled ribosome"/>
    <property type="evidence" value="ECO:0007669"/>
    <property type="project" value="UniProtKB-UniRule"/>
</dbReference>
<evidence type="ECO:0000256" key="5">
    <source>
        <dbReference type="ARBA" id="ARBA00038063"/>
    </source>
</evidence>
<evidence type="ECO:0000256" key="1">
    <source>
        <dbReference type="ARBA" id="ARBA00013260"/>
    </source>
</evidence>
<feature type="binding site" evidence="8">
    <location>
        <position position="33"/>
    </location>
    <ligand>
        <name>tRNA</name>
        <dbReference type="ChEBI" id="CHEBI:17843"/>
    </ligand>
</feature>
<dbReference type="FunFam" id="3.40.50.1470:FF:000001">
    <property type="entry name" value="Peptidyl-tRNA hydrolase"/>
    <property type="match status" value="1"/>
</dbReference>
<sequence length="209" mass="23288">MALLGILKNLFDKDRKESKMKLIVGLGNPGREYVNTRHNAGFYVVEKLAYELGEDISERKYKGLFAKVRIGNEKAIILEPQTYMNNSGESVRAFMDYFKIEAADVIVVYDDINLEPGNLRIRLKGSAGGHNGIKSLIAHMGTSDFPRVKVGVGEKPAKMDLADHVLGRFGDTDKKLLDEAASDAIEAIKLMVNGQYDTAMNRYNTKKTK</sequence>
<comment type="function">
    <text evidence="8">Hydrolyzes ribosome-free peptidyl-tRNAs (with 1 or more amino acids incorporated), which drop off the ribosome during protein synthesis, or as a result of ribosome stalling.</text>
</comment>
<dbReference type="RefSeq" id="WP_128675055.1">
    <property type="nucleotide sequence ID" value="NZ_RRCO01000007.1"/>
</dbReference>
<organism evidence="11 12">
    <name type="scientific">Lachnoanaerobaculum gingivalis</name>
    <dbReference type="NCBI Taxonomy" id="2490855"/>
    <lineage>
        <taxon>Bacteria</taxon>
        <taxon>Bacillati</taxon>
        <taxon>Bacillota</taxon>
        <taxon>Clostridia</taxon>
        <taxon>Lachnospirales</taxon>
        <taxon>Lachnospiraceae</taxon>
        <taxon>Lachnoanaerobaculum</taxon>
    </lineage>
</organism>
<reference evidence="11 12" key="1">
    <citation type="submission" date="2018-11" db="EMBL/GenBank/DDBJ databases">
        <title>Genome sequencing of Lachnoanaerobaculum sp. KCOM 2030 (= ChDC B114).</title>
        <authorList>
            <person name="Kook J.-K."/>
            <person name="Park S.-N."/>
            <person name="Lim Y.K."/>
        </authorList>
    </citation>
    <scope>NUCLEOTIDE SEQUENCE [LARGE SCALE GENOMIC DNA]</scope>
    <source>
        <strain evidence="11 12">KCOM 2030</strain>
    </source>
</reference>
<comment type="catalytic activity">
    <reaction evidence="6 8 9">
        <text>an N-acyl-L-alpha-aminoacyl-tRNA + H2O = an N-acyl-L-amino acid + a tRNA + H(+)</text>
        <dbReference type="Rhea" id="RHEA:54448"/>
        <dbReference type="Rhea" id="RHEA-COMP:10123"/>
        <dbReference type="Rhea" id="RHEA-COMP:13883"/>
        <dbReference type="ChEBI" id="CHEBI:15377"/>
        <dbReference type="ChEBI" id="CHEBI:15378"/>
        <dbReference type="ChEBI" id="CHEBI:59874"/>
        <dbReference type="ChEBI" id="CHEBI:78442"/>
        <dbReference type="ChEBI" id="CHEBI:138191"/>
        <dbReference type="EC" id="3.1.1.29"/>
    </reaction>
</comment>
<dbReference type="OrthoDB" id="9800507at2"/>
<dbReference type="PANTHER" id="PTHR17224">
    <property type="entry name" value="PEPTIDYL-TRNA HYDROLASE"/>
    <property type="match status" value="1"/>
</dbReference>
<comment type="subunit">
    <text evidence="8">Monomer.</text>
</comment>
<dbReference type="GO" id="GO:0006515">
    <property type="term" value="P:protein quality control for misfolded or incompletely synthesized proteins"/>
    <property type="evidence" value="ECO:0007669"/>
    <property type="project" value="UniProtKB-UniRule"/>
</dbReference>
<dbReference type="InterPro" id="IPR018171">
    <property type="entry name" value="Pept_tRNA_hydro_CS"/>
</dbReference>
<dbReference type="InterPro" id="IPR001328">
    <property type="entry name" value="Pept_tRNA_hydro"/>
</dbReference>
<evidence type="ECO:0000256" key="2">
    <source>
        <dbReference type="ARBA" id="ARBA00022555"/>
    </source>
</evidence>
<evidence type="ECO:0000256" key="3">
    <source>
        <dbReference type="ARBA" id="ARBA00022801"/>
    </source>
</evidence>
<dbReference type="CDD" id="cd00462">
    <property type="entry name" value="PTH"/>
    <property type="match status" value="1"/>
</dbReference>
<evidence type="ECO:0000256" key="10">
    <source>
        <dbReference type="RuleBase" id="RU004320"/>
    </source>
</evidence>